<dbReference type="PROSITE" id="PS50222">
    <property type="entry name" value="EF_HAND_2"/>
    <property type="match status" value="4"/>
</dbReference>
<dbReference type="EMBL" id="HBUE01350657">
    <property type="protein sequence ID" value="CAG6602948.1"/>
    <property type="molecule type" value="Transcribed_RNA"/>
</dbReference>
<dbReference type="InterPro" id="IPR002048">
    <property type="entry name" value="EF_hand_dom"/>
</dbReference>
<dbReference type="InterPro" id="IPR050145">
    <property type="entry name" value="Centrin_CML-like"/>
</dbReference>
<dbReference type="AlphaFoldDB" id="A0A8D8ICE5"/>
<feature type="region of interest" description="Disordered" evidence="4">
    <location>
        <begin position="1"/>
        <end position="81"/>
    </location>
</feature>
<dbReference type="EMBL" id="HBUE01243561">
    <property type="protein sequence ID" value="CAG6550654.1"/>
    <property type="molecule type" value="Transcribed_RNA"/>
</dbReference>
<feature type="compositionally biased region" description="Basic and acidic residues" evidence="4">
    <location>
        <begin position="1"/>
        <end position="10"/>
    </location>
</feature>
<name>A0A8D8ICE5_CULPI</name>
<evidence type="ECO:0000256" key="4">
    <source>
        <dbReference type="SAM" id="MobiDB-lite"/>
    </source>
</evidence>
<accession>A0A8D8ICE5</accession>
<dbReference type="SUPFAM" id="SSF47473">
    <property type="entry name" value="EF-hand"/>
    <property type="match status" value="1"/>
</dbReference>
<dbReference type="Gene3D" id="1.10.238.10">
    <property type="entry name" value="EF-hand"/>
    <property type="match status" value="2"/>
</dbReference>
<feature type="domain" description="EF-hand" evidence="5">
    <location>
        <begin position="101"/>
        <end position="136"/>
    </location>
</feature>
<evidence type="ECO:0000256" key="1">
    <source>
        <dbReference type="ARBA" id="ARBA00022723"/>
    </source>
</evidence>
<organism evidence="6">
    <name type="scientific">Culex pipiens</name>
    <name type="common">House mosquito</name>
    <dbReference type="NCBI Taxonomy" id="7175"/>
    <lineage>
        <taxon>Eukaryota</taxon>
        <taxon>Metazoa</taxon>
        <taxon>Ecdysozoa</taxon>
        <taxon>Arthropoda</taxon>
        <taxon>Hexapoda</taxon>
        <taxon>Insecta</taxon>
        <taxon>Pterygota</taxon>
        <taxon>Neoptera</taxon>
        <taxon>Endopterygota</taxon>
        <taxon>Diptera</taxon>
        <taxon>Nematocera</taxon>
        <taxon>Culicoidea</taxon>
        <taxon>Culicidae</taxon>
        <taxon>Culicinae</taxon>
        <taxon>Culicini</taxon>
        <taxon>Culex</taxon>
        <taxon>Culex</taxon>
    </lineage>
</organism>
<dbReference type="Pfam" id="PF13499">
    <property type="entry name" value="EF-hand_7"/>
    <property type="match status" value="2"/>
</dbReference>
<dbReference type="FunFam" id="1.10.238.10:FF:000181">
    <property type="entry name" value="CALML5 isoform 1"/>
    <property type="match status" value="1"/>
</dbReference>
<keyword evidence="3" id="KW-0106">Calcium</keyword>
<keyword evidence="2" id="KW-0677">Repeat</keyword>
<feature type="domain" description="EF-hand" evidence="5">
    <location>
        <begin position="197"/>
        <end position="232"/>
    </location>
</feature>
<evidence type="ECO:0000256" key="3">
    <source>
        <dbReference type="ARBA" id="ARBA00022837"/>
    </source>
</evidence>
<dbReference type="SMART" id="SM00054">
    <property type="entry name" value="EFh"/>
    <property type="match status" value="4"/>
</dbReference>
<dbReference type="InterPro" id="IPR018247">
    <property type="entry name" value="EF_Hand_1_Ca_BS"/>
</dbReference>
<proteinExistence type="predicted"/>
<evidence type="ECO:0000256" key="2">
    <source>
        <dbReference type="ARBA" id="ARBA00022737"/>
    </source>
</evidence>
<sequence length="276" mass="30805">MSEAESRSGPEPEVPMQEGSPPPAGPTKRVIDTNLLMARAIREGTPPKATSEVEPAPDGVKVEQEAATTPSGDEQPPKPKLKKRIVIRRIVRKKKVVPKKDEKFYLRTAFDLLDRDQDGHVTPEELQFMLRNLGIHVRDELIDDLLREASRTGSGLIDETEFLQWVARIQALKEAAESSTSSSSSSSTSTTQAADDDLTQDLVAAFRVFDRDGNGYITRDELKSAMDMIGENVTEYQLNEMLELADADKDGRINYEDFQNFFLNNIDTLVQPVGRK</sequence>
<dbReference type="PROSITE" id="PS00018">
    <property type="entry name" value="EF_HAND_1"/>
    <property type="match status" value="3"/>
</dbReference>
<reference evidence="6" key="1">
    <citation type="submission" date="2021-05" db="EMBL/GenBank/DDBJ databases">
        <authorList>
            <person name="Alioto T."/>
            <person name="Alioto T."/>
            <person name="Gomez Garrido J."/>
        </authorList>
    </citation>
    <scope>NUCLEOTIDE SEQUENCE</scope>
</reference>
<feature type="domain" description="EF-hand" evidence="5">
    <location>
        <begin position="233"/>
        <end position="268"/>
    </location>
</feature>
<dbReference type="PANTHER" id="PTHR23050">
    <property type="entry name" value="CALCIUM BINDING PROTEIN"/>
    <property type="match status" value="1"/>
</dbReference>
<dbReference type="InterPro" id="IPR011992">
    <property type="entry name" value="EF-hand-dom_pair"/>
</dbReference>
<dbReference type="CDD" id="cd00051">
    <property type="entry name" value="EFh"/>
    <property type="match status" value="2"/>
</dbReference>
<dbReference type="GO" id="GO:0005509">
    <property type="term" value="F:calcium ion binding"/>
    <property type="evidence" value="ECO:0007669"/>
    <property type="project" value="InterPro"/>
</dbReference>
<feature type="domain" description="EF-hand" evidence="5">
    <location>
        <begin position="137"/>
        <end position="172"/>
    </location>
</feature>
<evidence type="ECO:0000259" key="5">
    <source>
        <dbReference type="PROSITE" id="PS50222"/>
    </source>
</evidence>
<evidence type="ECO:0000313" key="6">
    <source>
        <dbReference type="EMBL" id="CAG6550654.1"/>
    </source>
</evidence>
<keyword evidence="1" id="KW-0479">Metal-binding</keyword>
<protein>
    <submittedName>
        <fullName evidence="6">Calcium-binding protein E63-1</fullName>
    </submittedName>
</protein>